<protein>
    <submittedName>
        <fullName evidence="1">CSON003990 protein</fullName>
    </submittedName>
</protein>
<evidence type="ECO:0000313" key="1">
    <source>
        <dbReference type="EMBL" id="SSX31718.1"/>
    </source>
</evidence>
<dbReference type="EMBL" id="UFQT01001764">
    <property type="protein sequence ID" value="SSX31718.1"/>
    <property type="molecule type" value="Genomic_DNA"/>
</dbReference>
<dbReference type="VEuPathDB" id="VectorBase:CSON003990"/>
<dbReference type="AlphaFoldDB" id="A0A336N0P9"/>
<gene>
    <name evidence="1" type="primary">CSON003990</name>
</gene>
<reference evidence="1" key="1">
    <citation type="submission" date="2018-07" db="EMBL/GenBank/DDBJ databases">
        <authorList>
            <person name="Quirk P.G."/>
            <person name="Krulwich T.A."/>
        </authorList>
    </citation>
    <scope>NUCLEOTIDE SEQUENCE</scope>
</reference>
<sequence length="66" mass="7651">MEVCNVKINIHHNCEEPATSTRTTTIITNCSNIKCYKLNNNIIDYTRHTIFEVYAIHFGAIFDGFR</sequence>
<name>A0A336N0P9_CULSO</name>
<accession>A0A336N0P9</accession>
<proteinExistence type="predicted"/>
<organism evidence="1">
    <name type="scientific">Culicoides sonorensis</name>
    <name type="common">Biting midge</name>
    <dbReference type="NCBI Taxonomy" id="179676"/>
    <lineage>
        <taxon>Eukaryota</taxon>
        <taxon>Metazoa</taxon>
        <taxon>Ecdysozoa</taxon>
        <taxon>Arthropoda</taxon>
        <taxon>Hexapoda</taxon>
        <taxon>Insecta</taxon>
        <taxon>Pterygota</taxon>
        <taxon>Neoptera</taxon>
        <taxon>Endopterygota</taxon>
        <taxon>Diptera</taxon>
        <taxon>Nematocera</taxon>
        <taxon>Chironomoidea</taxon>
        <taxon>Ceratopogonidae</taxon>
        <taxon>Ceratopogoninae</taxon>
        <taxon>Culicoides</taxon>
        <taxon>Monoculicoides</taxon>
    </lineage>
</organism>